<evidence type="ECO:0000313" key="4">
    <source>
        <dbReference type="Proteomes" id="UP000693738"/>
    </source>
</evidence>
<gene>
    <name evidence="3" type="ORF">FEQUK3_LOCUS2404</name>
</gene>
<accession>A0A8J2IK03</accession>
<protein>
    <submittedName>
        <fullName evidence="3">Uncharacterized protein</fullName>
    </submittedName>
</protein>
<organism evidence="3 4">
    <name type="scientific">Fusarium equiseti</name>
    <name type="common">Fusarium scirpi</name>
    <dbReference type="NCBI Taxonomy" id="61235"/>
    <lineage>
        <taxon>Eukaryota</taxon>
        <taxon>Fungi</taxon>
        <taxon>Dikarya</taxon>
        <taxon>Ascomycota</taxon>
        <taxon>Pezizomycotina</taxon>
        <taxon>Sordariomycetes</taxon>
        <taxon>Hypocreomycetidae</taxon>
        <taxon>Hypocreales</taxon>
        <taxon>Nectriaceae</taxon>
        <taxon>Fusarium</taxon>
        <taxon>Fusarium incarnatum-equiseti species complex</taxon>
    </lineage>
</organism>
<name>A0A8J2IK03_FUSEQ</name>
<dbReference type="AlphaFoldDB" id="A0A8J2IK03"/>
<evidence type="ECO:0000256" key="2">
    <source>
        <dbReference type="SAM" id="MobiDB-lite"/>
    </source>
</evidence>
<feature type="compositionally biased region" description="Basic residues" evidence="2">
    <location>
        <begin position="535"/>
        <end position="544"/>
    </location>
</feature>
<feature type="coiled-coil region" evidence="1">
    <location>
        <begin position="401"/>
        <end position="463"/>
    </location>
</feature>
<feature type="region of interest" description="Disordered" evidence="2">
    <location>
        <begin position="1"/>
        <end position="26"/>
    </location>
</feature>
<feature type="region of interest" description="Disordered" evidence="2">
    <location>
        <begin position="525"/>
        <end position="555"/>
    </location>
</feature>
<proteinExistence type="predicted"/>
<evidence type="ECO:0000313" key="3">
    <source>
        <dbReference type="EMBL" id="CAG7556690.1"/>
    </source>
</evidence>
<reference evidence="3" key="1">
    <citation type="submission" date="2021-05" db="EMBL/GenBank/DDBJ databases">
        <authorList>
            <person name="Khan N."/>
        </authorList>
    </citation>
    <scope>NUCLEOTIDE SEQUENCE</scope>
</reference>
<dbReference type="Proteomes" id="UP000693738">
    <property type="component" value="Unassembled WGS sequence"/>
</dbReference>
<comment type="caution">
    <text evidence="3">The sequence shown here is derived from an EMBL/GenBank/DDBJ whole genome shotgun (WGS) entry which is preliminary data.</text>
</comment>
<keyword evidence="1" id="KW-0175">Coiled coil</keyword>
<sequence length="573" mass="65483">MWNSPPRTPLEVTFEDNNSEPGTITPEYDAISPVVAHLEKLAVTHKDEHSEDSATTEYETSMESNTFVENSSPPESPIEAFLLRPETPKQPYNPWNSEAKVIVRSGQAFTSSEMNLMSLAVAEARHNGELPGTTETTLDANAIADDFNSLVHLRRVRGNHLDHAPPSYVRLREQITLGIQQRAASQERESQQEAARRVNHYLQAVEDEQRYYHATNAMVRRPTQQDFINIDDDMCSMVEHIIEQGIADATGPLRMNLKQQSEMFQQQRHFIQCQDRTLQQHNGLTLQQERAVQKHKDLVKRQAGTLQHYSDLLQQHHNLAQRQDYAIQQHGYALQQQNDLTQQQAGVLQKQSNLVERQDHALQQQNSLAQQHAGFLQQQDYALQRQYDLLQNQSYSLRTESRFFKKQNDALEKQNQAVREQLDVQSAHLARMQDLLEPHAYNNHATAQNLASANQLVNNLSNELPQVIKKAVEVTIEETARLHARQALESAVEIWQLGVRKNMSVTQSESTSDVSMETLDKLELDTEASATAAKKPGKKQKKATTHSEAIERSERSSLYRMVSKFKRRRIARN</sequence>
<evidence type="ECO:0000256" key="1">
    <source>
        <dbReference type="SAM" id="Coils"/>
    </source>
</evidence>
<feature type="compositionally biased region" description="Polar residues" evidence="2">
    <location>
        <begin position="53"/>
        <end position="73"/>
    </location>
</feature>
<dbReference type="EMBL" id="CAJSTJ010000110">
    <property type="protein sequence ID" value="CAG7556690.1"/>
    <property type="molecule type" value="Genomic_DNA"/>
</dbReference>
<feature type="region of interest" description="Disordered" evidence="2">
    <location>
        <begin position="44"/>
        <end position="77"/>
    </location>
</feature>